<dbReference type="EMBL" id="WKJJ01000037">
    <property type="protein sequence ID" value="MRV76632.1"/>
    <property type="molecule type" value="Genomic_DNA"/>
</dbReference>
<evidence type="ECO:0000313" key="7">
    <source>
        <dbReference type="Proteomes" id="UP000446768"/>
    </source>
</evidence>
<accession>A0A7X2IV14</accession>
<dbReference type="AlphaFoldDB" id="A0A7X2IV14"/>
<protein>
    <submittedName>
        <fullName evidence="6">2Fe-2S iron-sulfur cluster binding domain-containing protein</fullName>
    </submittedName>
</protein>
<dbReference type="CDD" id="cd06209">
    <property type="entry name" value="BenDO_FAD_NAD"/>
    <property type="match status" value="1"/>
</dbReference>
<dbReference type="Pfam" id="PF00175">
    <property type="entry name" value="NAD_binding_1"/>
    <property type="match status" value="1"/>
</dbReference>
<reference evidence="6 7" key="1">
    <citation type="submission" date="2019-11" db="EMBL/GenBank/DDBJ databases">
        <title>Novel species isolated from a subtropical stream in China.</title>
        <authorList>
            <person name="Lu H."/>
        </authorList>
    </citation>
    <scope>NUCLEOTIDE SEQUENCE [LARGE SCALE GENOMIC DNA]</scope>
    <source>
        <strain evidence="6 7">FT92W</strain>
    </source>
</reference>
<evidence type="ECO:0000259" key="5">
    <source>
        <dbReference type="PROSITE" id="PS51384"/>
    </source>
</evidence>
<dbReference type="NCBIfam" id="NF040810">
    <property type="entry name" value="BenC"/>
    <property type="match status" value="1"/>
</dbReference>
<dbReference type="CDD" id="cd00207">
    <property type="entry name" value="fer2"/>
    <property type="match status" value="1"/>
</dbReference>
<dbReference type="InterPro" id="IPR012675">
    <property type="entry name" value="Beta-grasp_dom_sf"/>
</dbReference>
<dbReference type="InterPro" id="IPR008333">
    <property type="entry name" value="Cbr1-like_FAD-bd_dom"/>
</dbReference>
<keyword evidence="2" id="KW-0408">Iron</keyword>
<keyword evidence="2" id="KW-0001">2Fe-2S</keyword>
<gene>
    <name evidence="6" type="ORF">GJ700_33460</name>
</gene>
<dbReference type="Gene3D" id="2.40.30.10">
    <property type="entry name" value="Translation factors"/>
    <property type="match status" value="1"/>
</dbReference>
<dbReference type="RefSeq" id="WP_154382327.1">
    <property type="nucleotide sequence ID" value="NZ_WKJJ01000037.1"/>
</dbReference>
<dbReference type="Gene3D" id="3.10.20.30">
    <property type="match status" value="1"/>
</dbReference>
<dbReference type="InterPro" id="IPR001709">
    <property type="entry name" value="Flavoprot_Pyr_Nucl_cyt_Rdtase"/>
</dbReference>
<name>A0A7X2IV14_9BURK</name>
<dbReference type="SUPFAM" id="SSF54292">
    <property type="entry name" value="2Fe-2S ferredoxin-like"/>
    <property type="match status" value="1"/>
</dbReference>
<dbReference type="GO" id="GO:0016491">
    <property type="term" value="F:oxidoreductase activity"/>
    <property type="evidence" value="ECO:0007669"/>
    <property type="project" value="InterPro"/>
</dbReference>
<sequence length="347" mass="36883">MSHTIALQFEDGVTRFISCNPNEKLSDAAYRQKVNIPLDCRDGACGTCRGHCESGSYDMPASSYIDDALTQEEAAQRKVLACQMRPTSNCVVNIPATSAACKTGASSHPGVIASVDHVSASTIRFAITLDNPTGLDFLPGQYINVQVPGSTQTRSYSFSSAPGAAHAAFVVRNVPDGLMSRYLSGEAQAGQPISFAGPFGSFYLRPVLRPVLMLAGGTGIAPFLSMLDVLADKGFTQPVRLVFAVTRDGDLVALDQLERIAAAHPQFSYVTCVADPDSAHDRKGYATAHVEPGWLNNGDADVYLCGPVPMVDAVRNWFTTIGVQPANFYYEKFSASNTATGVAGGQP</sequence>
<dbReference type="InterPro" id="IPR017938">
    <property type="entry name" value="Riboflavin_synthase-like_b-brl"/>
</dbReference>
<evidence type="ECO:0000256" key="2">
    <source>
        <dbReference type="ARBA" id="ARBA00022714"/>
    </source>
</evidence>
<keyword evidence="7" id="KW-1185">Reference proteome</keyword>
<keyword evidence="2" id="KW-0411">Iron-sulfur</keyword>
<dbReference type="PROSITE" id="PS00197">
    <property type="entry name" value="2FE2S_FER_1"/>
    <property type="match status" value="1"/>
</dbReference>
<keyword evidence="2" id="KW-0479">Metal-binding</keyword>
<comment type="caution">
    <text evidence="6">The sequence shown here is derived from an EMBL/GenBank/DDBJ whole genome shotgun (WGS) entry which is preliminary data.</text>
</comment>
<evidence type="ECO:0000256" key="1">
    <source>
        <dbReference type="ARBA" id="ARBA00001974"/>
    </source>
</evidence>
<proteinExistence type="predicted"/>
<dbReference type="Gene3D" id="3.40.50.80">
    <property type="entry name" value="Nucleotide-binding domain of ferredoxin-NADP reductase (FNR) module"/>
    <property type="match status" value="1"/>
</dbReference>
<dbReference type="PANTHER" id="PTHR47354:SF5">
    <property type="entry name" value="PROTEIN RFBI"/>
    <property type="match status" value="1"/>
</dbReference>
<dbReference type="PRINTS" id="PR00371">
    <property type="entry name" value="FPNCR"/>
</dbReference>
<feature type="domain" description="FAD-binding FR-type" evidence="5">
    <location>
        <begin position="105"/>
        <end position="205"/>
    </location>
</feature>
<evidence type="ECO:0000313" key="6">
    <source>
        <dbReference type="EMBL" id="MRV76632.1"/>
    </source>
</evidence>
<dbReference type="Pfam" id="PF00970">
    <property type="entry name" value="FAD_binding_6"/>
    <property type="match status" value="1"/>
</dbReference>
<organism evidence="6 7">
    <name type="scientific">Pseudoduganella rivuli</name>
    <dbReference type="NCBI Taxonomy" id="2666085"/>
    <lineage>
        <taxon>Bacteria</taxon>
        <taxon>Pseudomonadati</taxon>
        <taxon>Pseudomonadota</taxon>
        <taxon>Betaproteobacteria</taxon>
        <taxon>Burkholderiales</taxon>
        <taxon>Oxalobacteraceae</taxon>
        <taxon>Telluria group</taxon>
        <taxon>Pseudoduganella</taxon>
    </lineage>
</organism>
<dbReference type="SUPFAM" id="SSF52343">
    <property type="entry name" value="Ferredoxin reductase-like, C-terminal NADP-linked domain"/>
    <property type="match status" value="1"/>
</dbReference>
<dbReference type="PROSITE" id="PS51384">
    <property type="entry name" value="FAD_FR"/>
    <property type="match status" value="1"/>
</dbReference>
<dbReference type="InterPro" id="IPR001041">
    <property type="entry name" value="2Fe-2S_ferredoxin-type"/>
</dbReference>
<evidence type="ECO:0000259" key="4">
    <source>
        <dbReference type="PROSITE" id="PS51085"/>
    </source>
</evidence>
<dbReference type="InterPro" id="IPR050415">
    <property type="entry name" value="MRET"/>
</dbReference>
<dbReference type="PROSITE" id="PS51085">
    <property type="entry name" value="2FE2S_FER_2"/>
    <property type="match status" value="1"/>
</dbReference>
<dbReference type="PANTHER" id="PTHR47354">
    <property type="entry name" value="NADH OXIDOREDUCTASE HCR"/>
    <property type="match status" value="1"/>
</dbReference>
<dbReference type="GO" id="GO:0051537">
    <property type="term" value="F:2 iron, 2 sulfur cluster binding"/>
    <property type="evidence" value="ECO:0007669"/>
    <property type="project" value="UniProtKB-KW"/>
</dbReference>
<evidence type="ECO:0000256" key="3">
    <source>
        <dbReference type="ARBA" id="ARBA00034078"/>
    </source>
</evidence>
<dbReference type="Proteomes" id="UP000446768">
    <property type="component" value="Unassembled WGS sequence"/>
</dbReference>
<comment type="cofactor">
    <cofactor evidence="3">
        <name>[2Fe-2S] cluster</name>
        <dbReference type="ChEBI" id="CHEBI:190135"/>
    </cofactor>
</comment>
<dbReference type="Pfam" id="PF00111">
    <property type="entry name" value="Fer2"/>
    <property type="match status" value="1"/>
</dbReference>
<dbReference type="InterPro" id="IPR006058">
    <property type="entry name" value="2Fe2S_fd_BS"/>
</dbReference>
<dbReference type="SUPFAM" id="SSF63380">
    <property type="entry name" value="Riboflavin synthase domain-like"/>
    <property type="match status" value="1"/>
</dbReference>
<dbReference type="InterPro" id="IPR001433">
    <property type="entry name" value="OxRdtase_FAD/NAD-bd"/>
</dbReference>
<feature type="domain" description="2Fe-2S ferredoxin-type" evidence="4">
    <location>
        <begin position="3"/>
        <end position="98"/>
    </location>
</feature>
<dbReference type="InterPro" id="IPR017927">
    <property type="entry name" value="FAD-bd_FR_type"/>
</dbReference>
<dbReference type="InterPro" id="IPR047683">
    <property type="entry name" value="BenC-like_FAD_NAD-bd"/>
</dbReference>
<dbReference type="InterPro" id="IPR036010">
    <property type="entry name" value="2Fe-2S_ferredoxin-like_sf"/>
</dbReference>
<comment type="cofactor">
    <cofactor evidence="1">
        <name>FAD</name>
        <dbReference type="ChEBI" id="CHEBI:57692"/>
    </cofactor>
</comment>
<dbReference type="InterPro" id="IPR039261">
    <property type="entry name" value="FNR_nucleotide-bd"/>
</dbReference>
<dbReference type="PRINTS" id="PR00410">
    <property type="entry name" value="PHEHYDRXLASE"/>
</dbReference>